<dbReference type="AlphaFoldDB" id="A0A1I8I859"/>
<evidence type="ECO:0000313" key="2">
    <source>
        <dbReference type="Proteomes" id="UP000095280"/>
    </source>
</evidence>
<organism evidence="2 3">
    <name type="scientific">Macrostomum lignano</name>
    <dbReference type="NCBI Taxonomy" id="282301"/>
    <lineage>
        <taxon>Eukaryota</taxon>
        <taxon>Metazoa</taxon>
        <taxon>Spiralia</taxon>
        <taxon>Lophotrochozoa</taxon>
        <taxon>Platyhelminthes</taxon>
        <taxon>Rhabditophora</taxon>
        <taxon>Macrostomorpha</taxon>
        <taxon>Macrostomida</taxon>
        <taxon>Macrostomidae</taxon>
        <taxon>Macrostomum</taxon>
    </lineage>
</organism>
<accession>A0A1I8I859</accession>
<dbReference type="Proteomes" id="UP000095280">
    <property type="component" value="Unplaced"/>
</dbReference>
<reference evidence="3" key="1">
    <citation type="submission" date="2016-11" db="UniProtKB">
        <authorList>
            <consortium name="WormBaseParasite"/>
        </authorList>
    </citation>
    <scope>IDENTIFICATION</scope>
</reference>
<sequence length="76" mass="8406">MLQLSAPGQRHVCKIYHQQAAGQQPGWAIQRRHGPPAADEQPNRGCPAATEPAHQRRVTSQRPVPRGRAEVFRHAG</sequence>
<feature type="compositionally biased region" description="Basic and acidic residues" evidence="1">
    <location>
        <begin position="67"/>
        <end position="76"/>
    </location>
</feature>
<feature type="region of interest" description="Disordered" evidence="1">
    <location>
        <begin position="20"/>
        <end position="76"/>
    </location>
</feature>
<dbReference type="WBParaSite" id="maker-uti_cns_0010559-snap-gene-0.2-mRNA-1">
    <property type="protein sequence ID" value="maker-uti_cns_0010559-snap-gene-0.2-mRNA-1"/>
    <property type="gene ID" value="maker-uti_cns_0010559-snap-gene-0.2"/>
</dbReference>
<name>A0A1I8I859_9PLAT</name>
<evidence type="ECO:0000256" key="1">
    <source>
        <dbReference type="SAM" id="MobiDB-lite"/>
    </source>
</evidence>
<keyword evidence="2" id="KW-1185">Reference proteome</keyword>
<protein>
    <submittedName>
        <fullName evidence="3">Uncharacterized protein</fullName>
    </submittedName>
</protein>
<evidence type="ECO:0000313" key="3">
    <source>
        <dbReference type="WBParaSite" id="maker-uti_cns_0010559-snap-gene-0.2-mRNA-1"/>
    </source>
</evidence>
<proteinExistence type="predicted"/>